<comment type="caution">
    <text evidence="1">The sequence shown here is derived from an EMBL/GenBank/DDBJ whole genome shotgun (WGS) entry which is preliminary data.</text>
</comment>
<proteinExistence type="predicted"/>
<reference evidence="1 2" key="1">
    <citation type="submission" date="2015-09" db="EMBL/GenBank/DDBJ databases">
        <title>Host preference determinants of Valsa canker pathogens revealed by comparative genomics.</title>
        <authorList>
            <person name="Yin Z."/>
            <person name="Huang L."/>
        </authorList>
    </citation>
    <scope>NUCLEOTIDE SEQUENCE [LARGE SCALE GENOMIC DNA]</scope>
    <source>
        <strain evidence="1 2">YSFL</strain>
    </source>
</reference>
<dbReference type="Proteomes" id="UP000284375">
    <property type="component" value="Unassembled WGS sequence"/>
</dbReference>
<evidence type="ECO:0000313" key="1">
    <source>
        <dbReference type="EMBL" id="ROV89296.1"/>
    </source>
</evidence>
<evidence type="ECO:0000313" key="2">
    <source>
        <dbReference type="Proteomes" id="UP000284375"/>
    </source>
</evidence>
<protein>
    <submittedName>
        <fullName evidence="1">Uncharacterized protein</fullName>
    </submittedName>
</protein>
<dbReference type="AlphaFoldDB" id="A0A423VE63"/>
<dbReference type="OrthoDB" id="10429733at2759"/>
<name>A0A423VE63_CYTCH</name>
<accession>A0A423VE63</accession>
<dbReference type="EMBL" id="LJZO01000059">
    <property type="protein sequence ID" value="ROV89296.1"/>
    <property type="molecule type" value="Genomic_DNA"/>
</dbReference>
<gene>
    <name evidence="1" type="ORF">VSDG_09104</name>
</gene>
<sequence>MSRLIRQTSSSSLRRRKSGNIMRIQVFLTAVDNRIDAGPGVAYSGPPLLFDIGASHTDFSSLELAARMTLMFADEVYFSQLTFYGQPPMWNHKSLKKSAHTFLKPWDVQYRCGS</sequence>
<keyword evidence="2" id="KW-1185">Reference proteome</keyword>
<organism evidence="1 2">
    <name type="scientific">Cytospora chrysosperma</name>
    <name type="common">Cytospora canker fungus</name>
    <name type="synonym">Sphaeria chrysosperma</name>
    <dbReference type="NCBI Taxonomy" id="252740"/>
    <lineage>
        <taxon>Eukaryota</taxon>
        <taxon>Fungi</taxon>
        <taxon>Dikarya</taxon>
        <taxon>Ascomycota</taxon>
        <taxon>Pezizomycotina</taxon>
        <taxon>Sordariomycetes</taxon>
        <taxon>Sordariomycetidae</taxon>
        <taxon>Diaporthales</taxon>
        <taxon>Cytosporaceae</taxon>
        <taxon>Cytospora</taxon>
    </lineage>
</organism>